<dbReference type="EMBL" id="JABSTQ010009158">
    <property type="protein sequence ID" value="KAG0432377.1"/>
    <property type="molecule type" value="Genomic_DNA"/>
</dbReference>
<gene>
    <name evidence="1" type="ORF">HPB47_020895</name>
</gene>
<evidence type="ECO:0000313" key="1">
    <source>
        <dbReference type="EMBL" id="KAG0432377.1"/>
    </source>
</evidence>
<protein>
    <submittedName>
        <fullName evidence="1">Uncharacterized protein</fullName>
    </submittedName>
</protein>
<accession>A0AC60QED2</accession>
<comment type="caution">
    <text evidence="1">The sequence shown here is derived from an EMBL/GenBank/DDBJ whole genome shotgun (WGS) entry which is preliminary data.</text>
</comment>
<dbReference type="Proteomes" id="UP000805193">
    <property type="component" value="Unassembled WGS sequence"/>
</dbReference>
<reference evidence="1 2" key="1">
    <citation type="journal article" date="2020" name="Cell">
        <title>Large-Scale Comparative Analyses of Tick Genomes Elucidate Their Genetic Diversity and Vector Capacities.</title>
        <authorList>
            <consortium name="Tick Genome and Microbiome Consortium (TIGMIC)"/>
            <person name="Jia N."/>
            <person name="Wang J."/>
            <person name="Shi W."/>
            <person name="Du L."/>
            <person name="Sun Y."/>
            <person name="Zhan W."/>
            <person name="Jiang J.F."/>
            <person name="Wang Q."/>
            <person name="Zhang B."/>
            <person name="Ji P."/>
            <person name="Bell-Sakyi L."/>
            <person name="Cui X.M."/>
            <person name="Yuan T.T."/>
            <person name="Jiang B.G."/>
            <person name="Yang W.F."/>
            <person name="Lam T.T."/>
            <person name="Chang Q.C."/>
            <person name="Ding S.J."/>
            <person name="Wang X.J."/>
            <person name="Zhu J.G."/>
            <person name="Ruan X.D."/>
            <person name="Zhao L."/>
            <person name="Wei J.T."/>
            <person name="Ye R.Z."/>
            <person name="Que T.C."/>
            <person name="Du C.H."/>
            <person name="Zhou Y.H."/>
            <person name="Cheng J.X."/>
            <person name="Dai P.F."/>
            <person name="Guo W.B."/>
            <person name="Han X.H."/>
            <person name="Huang E.J."/>
            <person name="Li L.F."/>
            <person name="Wei W."/>
            <person name="Gao Y.C."/>
            <person name="Liu J.Z."/>
            <person name="Shao H.Z."/>
            <person name="Wang X."/>
            <person name="Wang C.C."/>
            <person name="Yang T.C."/>
            <person name="Huo Q.B."/>
            <person name="Li W."/>
            <person name="Chen H.Y."/>
            <person name="Chen S.E."/>
            <person name="Zhou L.G."/>
            <person name="Ni X.B."/>
            <person name="Tian J.H."/>
            <person name="Sheng Y."/>
            <person name="Liu T."/>
            <person name="Pan Y.S."/>
            <person name="Xia L.Y."/>
            <person name="Li J."/>
            <person name="Zhao F."/>
            <person name="Cao W.C."/>
        </authorList>
    </citation>
    <scope>NUCLEOTIDE SEQUENCE [LARGE SCALE GENOMIC DNA]</scope>
    <source>
        <strain evidence="1">Iper-2018</strain>
    </source>
</reference>
<name>A0AC60QED2_IXOPE</name>
<organism evidence="1 2">
    <name type="scientific">Ixodes persulcatus</name>
    <name type="common">Taiga tick</name>
    <dbReference type="NCBI Taxonomy" id="34615"/>
    <lineage>
        <taxon>Eukaryota</taxon>
        <taxon>Metazoa</taxon>
        <taxon>Ecdysozoa</taxon>
        <taxon>Arthropoda</taxon>
        <taxon>Chelicerata</taxon>
        <taxon>Arachnida</taxon>
        <taxon>Acari</taxon>
        <taxon>Parasitiformes</taxon>
        <taxon>Ixodida</taxon>
        <taxon>Ixodoidea</taxon>
        <taxon>Ixodidae</taxon>
        <taxon>Ixodinae</taxon>
        <taxon>Ixodes</taxon>
    </lineage>
</organism>
<keyword evidence="2" id="KW-1185">Reference proteome</keyword>
<proteinExistence type="predicted"/>
<evidence type="ECO:0000313" key="2">
    <source>
        <dbReference type="Proteomes" id="UP000805193"/>
    </source>
</evidence>
<sequence length="157" mass="17303">MTCILFESFLQYLDSQMGLQNRKTLLLIDNCLAQPKDLSVLGNVRVQYLPPQHSDQAHHPGCDALSRNSMERCGVLAESNANEDSEDAKSAQETENAMKKMGALLTYTCRLTRTSSPLNRMSDIVNTAADDAESDENGHSHRYGSVHGCADSEKGLR</sequence>